<comment type="pathway">
    <text evidence="2">Quinol/quinone metabolism; menaquinone biosynthesis.</text>
</comment>
<keyword evidence="3" id="KW-0474">Menaquinone biosynthesis</keyword>
<feature type="transmembrane region" description="Helical" evidence="9">
    <location>
        <begin position="189"/>
        <end position="213"/>
    </location>
</feature>
<accession>A0A1H9R8C1</accession>
<evidence type="ECO:0000256" key="6">
    <source>
        <dbReference type="ARBA" id="ARBA00022692"/>
    </source>
</evidence>
<evidence type="ECO:0000256" key="7">
    <source>
        <dbReference type="ARBA" id="ARBA00022989"/>
    </source>
</evidence>
<dbReference type="STRING" id="180197.SAMN02982919_02836"/>
<dbReference type="PIRSF" id="PIRSF005355">
    <property type="entry name" value="UBIAD1"/>
    <property type="match status" value="1"/>
</dbReference>
<reference evidence="10 11" key="1">
    <citation type="submission" date="2016-10" db="EMBL/GenBank/DDBJ databases">
        <authorList>
            <person name="de Groot N.N."/>
        </authorList>
    </citation>
    <scope>NUCLEOTIDE SEQUENCE [LARGE SCALE GENOMIC DNA]</scope>
    <source>
        <strain evidence="10 11">ATCC 35958</strain>
    </source>
</reference>
<keyword evidence="5 10" id="KW-0808">Transferase</keyword>
<keyword evidence="6 9" id="KW-0812">Transmembrane</keyword>
<gene>
    <name evidence="10" type="ORF">SAMN02982919_02836</name>
</gene>
<dbReference type="CDD" id="cd13962">
    <property type="entry name" value="PT_UbiA_UBIAD1"/>
    <property type="match status" value="1"/>
</dbReference>
<evidence type="ECO:0000313" key="10">
    <source>
        <dbReference type="EMBL" id="SER69141.1"/>
    </source>
</evidence>
<proteinExistence type="predicted"/>
<protein>
    <submittedName>
        <fullName evidence="10">1,4-dihydroxy-2-naphthoate octaprenyltransferase</fullName>
    </submittedName>
</protein>
<evidence type="ECO:0000256" key="1">
    <source>
        <dbReference type="ARBA" id="ARBA00004141"/>
    </source>
</evidence>
<evidence type="ECO:0000256" key="2">
    <source>
        <dbReference type="ARBA" id="ARBA00004863"/>
    </source>
</evidence>
<dbReference type="EMBL" id="FOGD01000012">
    <property type="protein sequence ID" value="SER69141.1"/>
    <property type="molecule type" value="Genomic_DNA"/>
</dbReference>
<feature type="transmembrane region" description="Helical" evidence="9">
    <location>
        <begin position="262"/>
        <end position="281"/>
    </location>
</feature>
<dbReference type="PANTHER" id="PTHR13929">
    <property type="entry name" value="1,4-DIHYDROXY-2-NAPHTHOATE OCTAPRENYLTRANSFERASE"/>
    <property type="match status" value="1"/>
</dbReference>
<evidence type="ECO:0000256" key="8">
    <source>
        <dbReference type="ARBA" id="ARBA00023136"/>
    </source>
</evidence>
<evidence type="ECO:0000256" key="4">
    <source>
        <dbReference type="ARBA" id="ARBA00022475"/>
    </source>
</evidence>
<name>A0A1H9R8C1_9BURK</name>
<evidence type="ECO:0000256" key="5">
    <source>
        <dbReference type="ARBA" id="ARBA00022679"/>
    </source>
</evidence>
<evidence type="ECO:0000313" key="11">
    <source>
        <dbReference type="Proteomes" id="UP000199766"/>
    </source>
</evidence>
<dbReference type="GO" id="GO:0016020">
    <property type="term" value="C:membrane"/>
    <property type="evidence" value="ECO:0007669"/>
    <property type="project" value="UniProtKB-SubCell"/>
</dbReference>
<comment type="subcellular location">
    <subcellularLocation>
        <location evidence="1">Membrane</location>
        <topology evidence="1">Multi-pass membrane protein</topology>
    </subcellularLocation>
</comment>
<dbReference type="PANTHER" id="PTHR13929:SF0">
    <property type="entry name" value="UBIA PRENYLTRANSFERASE DOMAIN-CONTAINING PROTEIN 1"/>
    <property type="match status" value="1"/>
</dbReference>
<evidence type="ECO:0000256" key="3">
    <source>
        <dbReference type="ARBA" id="ARBA00022428"/>
    </source>
</evidence>
<dbReference type="RefSeq" id="WP_218144509.1">
    <property type="nucleotide sequence ID" value="NZ_FOGD01000012.1"/>
</dbReference>
<feature type="transmembrane region" description="Helical" evidence="9">
    <location>
        <begin position="293"/>
        <end position="316"/>
    </location>
</feature>
<keyword evidence="11" id="KW-1185">Reference proteome</keyword>
<keyword evidence="8 9" id="KW-0472">Membrane</keyword>
<dbReference type="UniPathway" id="UPA00079"/>
<dbReference type="Pfam" id="PF01040">
    <property type="entry name" value="UbiA"/>
    <property type="match status" value="1"/>
</dbReference>
<evidence type="ECO:0000256" key="9">
    <source>
        <dbReference type="SAM" id="Phobius"/>
    </source>
</evidence>
<dbReference type="InterPro" id="IPR026046">
    <property type="entry name" value="UBIAD1"/>
</dbReference>
<dbReference type="Proteomes" id="UP000199766">
    <property type="component" value="Unassembled WGS sequence"/>
</dbReference>
<feature type="transmembrane region" description="Helical" evidence="9">
    <location>
        <begin position="138"/>
        <end position="157"/>
    </location>
</feature>
<dbReference type="GO" id="GO:0004659">
    <property type="term" value="F:prenyltransferase activity"/>
    <property type="evidence" value="ECO:0007669"/>
    <property type="project" value="InterPro"/>
</dbReference>
<dbReference type="InterPro" id="IPR000537">
    <property type="entry name" value="UbiA_prenyltransferase"/>
</dbReference>
<dbReference type="AlphaFoldDB" id="A0A1H9R8C1"/>
<organism evidence="10 11">
    <name type="scientific">Giesbergeria anulus</name>
    <dbReference type="NCBI Taxonomy" id="180197"/>
    <lineage>
        <taxon>Bacteria</taxon>
        <taxon>Pseudomonadati</taxon>
        <taxon>Pseudomonadota</taxon>
        <taxon>Betaproteobacteria</taxon>
        <taxon>Burkholderiales</taxon>
        <taxon>Comamonadaceae</taxon>
        <taxon>Giesbergeria</taxon>
    </lineage>
</organism>
<sequence>MNLSHRPLSLVVRRYGRGAVLCLRMVRPGFLVITAVGCGLGLACAAQAGVALSVGKAVATLVLALLAHAGANVLNDHEDARNGADAANTQGLFPFTGGSRLVQAGVVQVQDLRRLALWLLALLVPGGLWLAWHSGAGLVGIGLAGIFLGWAYSAPPLALMCRGLGELSVALAWALIVLGTDYVQRGHFALLPLLVAFSYGLMIANILVGNAFPDAVADAQVGKRTLAVRLGWRGAAWLYLCLVLLAHGWVLGLVWVQALPMAAAWALLAAPLALAGATQLLRYGAQPQRLRPALVLGIAAAVVHGLALAAGLWSAAP</sequence>
<dbReference type="GO" id="GO:0042371">
    <property type="term" value="P:vitamin K biosynthetic process"/>
    <property type="evidence" value="ECO:0007669"/>
    <property type="project" value="TreeGrafter"/>
</dbReference>
<feature type="transmembrane region" description="Helical" evidence="9">
    <location>
        <begin position="234"/>
        <end position="256"/>
    </location>
</feature>
<dbReference type="InterPro" id="IPR044878">
    <property type="entry name" value="UbiA_sf"/>
</dbReference>
<keyword evidence="7 9" id="KW-1133">Transmembrane helix</keyword>
<feature type="transmembrane region" description="Helical" evidence="9">
    <location>
        <begin position="164"/>
        <end position="183"/>
    </location>
</feature>
<dbReference type="GO" id="GO:0009234">
    <property type="term" value="P:menaquinone biosynthetic process"/>
    <property type="evidence" value="ECO:0007669"/>
    <property type="project" value="UniProtKB-UniPathway"/>
</dbReference>
<keyword evidence="4" id="KW-1003">Cell membrane</keyword>
<dbReference type="Gene3D" id="1.10.357.140">
    <property type="entry name" value="UbiA prenyltransferase"/>
    <property type="match status" value="1"/>
</dbReference>
<feature type="transmembrane region" description="Helical" evidence="9">
    <location>
        <begin position="30"/>
        <end position="51"/>
    </location>
</feature>